<protein>
    <submittedName>
        <fullName evidence="8">Ovochymase 2</fullName>
    </submittedName>
</protein>
<dbReference type="AlphaFoldDB" id="A0A671KRD4"/>
<keyword evidence="2" id="KW-0378">Hydrolase</keyword>
<dbReference type="GO" id="GO:0006508">
    <property type="term" value="P:proteolysis"/>
    <property type="evidence" value="ECO:0007669"/>
    <property type="project" value="UniProtKB-KW"/>
</dbReference>
<dbReference type="InterPro" id="IPR018114">
    <property type="entry name" value="TRYPSIN_HIS"/>
</dbReference>
<feature type="domain" description="Peptidase S1" evidence="7">
    <location>
        <begin position="5"/>
        <end position="250"/>
    </location>
</feature>
<evidence type="ECO:0000313" key="9">
    <source>
        <dbReference type="Proteomes" id="UP000472260"/>
    </source>
</evidence>
<dbReference type="InterPro" id="IPR000859">
    <property type="entry name" value="CUB_dom"/>
</dbReference>
<dbReference type="Gene3D" id="2.40.10.10">
    <property type="entry name" value="Trypsin-like serine proteases"/>
    <property type="match status" value="1"/>
</dbReference>
<evidence type="ECO:0000256" key="3">
    <source>
        <dbReference type="ARBA" id="ARBA00022825"/>
    </source>
</evidence>
<dbReference type="Proteomes" id="UP000472260">
    <property type="component" value="Unassembled WGS sequence"/>
</dbReference>
<keyword evidence="9" id="KW-1185">Reference proteome</keyword>
<dbReference type="InterPro" id="IPR009003">
    <property type="entry name" value="Peptidase_S1_PA"/>
</dbReference>
<dbReference type="SMART" id="SM00042">
    <property type="entry name" value="CUB"/>
    <property type="match status" value="1"/>
</dbReference>
<dbReference type="Ensembl" id="ENSSANT00000010155.1">
    <property type="protein sequence ID" value="ENSSANP00000009480.1"/>
    <property type="gene ID" value="ENSSANG00000005268.1"/>
</dbReference>
<organism evidence="8 9">
    <name type="scientific">Sinocyclocheilus anshuiensis</name>
    <dbReference type="NCBI Taxonomy" id="1608454"/>
    <lineage>
        <taxon>Eukaryota</taxon>
        <taxon>Metazoa</taxon>
        <taxon>Chordata</taxon>
        <taxon>Craniata</taxon>
        <taxon>Vertebrata</taxon>
        <taxon>Euteleostomi</taxon>
        <taxon>Actinopterygii</taxon>
        <taxon>Neopterygii</taxon>
        <taxon>Teleostei</taxon>
        <taxon>Ostariophysi</taxon>
        <taxon>Cypriniformes</taxon>
        <taxon>Cyprinidae</taxon>
        <taxon>Cyprininae</taxon>
        <taxon>Sinocyclocheilus</taxon>
    </lineage>
</organism>
<keyword evidence="4" id="KW-1015">Disulfide bond</keyword>
<dbReference type="PROSITE" id="PS50240">
    <property type="entry name" value="TRYPSIN_DOM"/>
    <property type="match status" value="1"/>
</dbReference>
<accession>A0A671KRD4</accession>
<feature type="domain" description="CUB" evidence="6">
    <location>
        <begin position="265"/>
        <end position="378"/>
    </location>
</feature>
<dbReference type="SMART" id="SM00020">
    <property type="entry name" value="Tryp_SPc"/>
    <property type="match status" value="1"/>
</dbReference>
<dbReference type="Pfam" id="PF00089">
    <property type="entry name" value="Trypsin"/>
    <property type="match status" value="1"/>
</dbReference>
<sequence>MQFYIPKGTEVLDISVCKKSFYYHLVSLRIRGSHFCAAAILTDHWLLTAAHCFASIEAVAGDFNQRKVDRAKQSFHVKTVKFHEKYQRSSPMSNDIALLEIKGCIHFGNDFIKPVCLPYPGEGFPPKTMCVVGGWGRITEKGPLPSVLQEVQLDLLEQSKCKHVLQTLRSGQKTFSVFPICPPALQGDSGGPLLCPRADGRWVAVGVISWGKGCGRSWNNNKNKPLSRRDSAGVFNDVLMFLSWIKSNLRKELNTGVDRSLCSVPDGVVPGSEGIIRNPAHPGQSYNNEMCLWSIRVAAGEHILLEFLEFDLENDTQCHSDHLTVYVDEDRQIGRFCGGQPSSPVLIGFAIQFSGVVVLLQPKGAVRSPAYPQAYSNNTLCRWLIYAPEGHIVKVKTTL</sequence>
<reference evidence="8" key="2">
    <citation type="submission" date="2025-09" db="UniProtKB">
        <authorList>
            <consortium name="Ensembl"/>
        </authorList>
    </citation>
    <scope>IDENTIFICATION</scope>
</reference>
<dbReference type="InterPro" id="IPR043504">
    <property type="entry name" value="Peptidase_S1_PA_chymotrypsin"/>
</dbReference>
<comment type="caution">
    <text evidence="5">Lacks conserved residue(s) required for the propagation of feature annotation.</text>
</comment>
<evidence type="ECO:0000256" key="1">
    <source>
        <dbReference type="ARBA" id="ARBA00022670"/>
    </source>
</evidence>
<reference evidence="8" key="1">
    <citation type="submission" date="2025-08" db="UniProtKB">
        <authorList>
            <consortium name="Ensembl"/>
        </authorList>
    </citation>
    <scope>IDENTIFICATION</scope>
</reference>
<dbReference type="CDD" id="cd00041">
    <property type="entry name" value="CUB"/>
    <property type="match status" value="2"/>
</dbReference>
<evidence type="ECO:0000256" key="2">
    <source>
        <dbReference type="ARBA" id="ARBA00022801"/>
    </source>
</evidence>
<dbReference type="InterPro" id="IPR001314">
    <property type="entry name" value="Peptidase_S1A"/>
</dbReference>
<dbReference type="PANTHER" id="PTHR24252:SF18">
    <property type="entry name" value="OVOCHYMASE 1"/>
    <property type="match status" value="1"/>
</dbReference>
<evidence type="ECO:0000256" key="4">
    <source>
        <dbReference type="ARBA" id="ARBA00023157"/>
    </source>
</evidence>
<dbReference type="SUPFAM" id="SSF50494">
    <property type="entry name" value="Trypsin-like serine proteases"/>
    <property type="match status" value="1"/>
</dbReference>
<dbReference type="PRINTS" id="PR00722">
    <property type="entry name" value="CHYMOTRYPSIN"/>
</dbReference>
<dbReference type="InterPro" id="IPR035914">
    <property type="entry name" value="Sperma_CUB_dom_sf"/>
</dbReference>
<keyword evidence="1" id="KW-0645">Protease</keyword>
<evidence type="ECO:0000259" key="7">
    <source>
        <dbReference type="PROSITE" id="PS50240"/>
    </source>
</evidence>
<dbReference type="SUPFAM" id="SSF49854">
    <property type="entry name" value="Spermadhesin, CUB domain"/>
    <property type="match status" value="2"/>
</dbReference>
<name>A0A671KRD4_9TELE</name>
<keyword evidence="3" id="KW-0720">Serine protease</keyword>
<dbReference type="PROSITE" id="PS00134">
    <property type="entry name" value="TRYPSIN_HIS"/>
    <property type="match status" value="1"/>
</dbReference>
<evidence type="ECO:0000259" key="6">
    <source>
        <dbReference type="PROSITE" id="PS01180"/>
    </source>
</evidence>
<evidence type="ECO:0000256" key="5">
    <source>
        <dbReference type="PROSITE-ProRule" id="PRU00059"/>
    </source>
</evidence>
<dbReference type="InterPro" id="IPR001254">
    <property type="entry name" value="Trypsin_dom"/>
</dbReference>
<dbReference type="CDD" id="cd00190">
    <property type="entry name" value="Tryp_SPc"/>
    <property type="match status" value="1"/>
</dbReference>
<evidence type="ECO:0000313" key="8">
    <source>
        <dbReference type="Ensembl" id="ENSSANP00000009480.1"/>
    </source>
</evidence>
<dbReference type="PROSITE" id="PS01180">
    <property type="entry name" value="CUB"/>
    <property type="match status" value="1"/>
</dbReference>
<dbReference type="Pfam" id="PF00431">
    <property type="entry name" value="CUB"/>
    <property type="match status" value="2"/>
</dbReference>
<dbReference type="FunFam" id="2.40.10.10:FF:000068">
    <property type="entry name" value="transmembrane protease serine 2"/>
    <property type="match status" value="1"/>
</dbReference>
<proteinExistence type="predicted"/>
<dbReference type="PANTHER" id="PTHR24252">
    <property type="entry name" value="ACROSIN-RELATED"/>
    <property type="match status" value="1"/>
</dbReference>
<dbReference type="Gene3D" id="2.60.120.290">
    <property type="entry name" value="Spermadhesin, CUB domain"/>
    <property type="match status" value="2"/>
</dbReference>
<dbReference type="GO" id="GO:0004252">
    <property type="term" value="F:serine-type endopeptidase activity"/>
    <property type="evidence" value="ECO:0007669"/>
    <property type="project" value="InterPro"/>
</dbReference>